<dbReference type="KEGG" id="sky:D0C37_11080"/>
<protein>
    <submittedName>
        <fullName evidence="1">Uncharacterized protein</fullName>
    </submittedName>
</protein>
<dbReference type="GeneID" id="300114736"/>
<evidence type="ECO:0000313" key="1">
    <source>
        <dbReference type="EMBL" id="AXQ55095.1"/>
    </source>
</evidence>
<accession>A0A385D9S0</accession>
<dbReference type="RefSeq" id="WP_117349226.1">
    <property type="nucleotide sequence ID" value="NZ_CP031742.1"/>
</dbReference>
<dbReference type="AlphaFoldDB" id="A0A385D9S0"/>
<reference evidence="1 2" key="1">
    <citation type="submission" date="2018-08" db="EMBL/GenBank/DDBJ databases">
        <authorList>
            <person name="Ferrada E.E."/>
            <person name="Latorre B.A."/>
        </authorList>
    </citation>
    <scope>NUCLEOTIDE SEQUENCE [LARGE SCALE GENOMIC DNA]</scope>
    <source>
        <strain evidence="1 2">VK-A60T</strain>
    </source>
</reference>
<organism evidence="1 2">
    <name type="scientific">Streptomyces koyangensis</name>
    <dbReference type="NCBI Taxonomy" id="188770"/>
    <lineage>
        <taxon>Bacteria</taxon>
        <taxon>Bacillati</taxon>
        <taxon>Actinomycetota</taxon>
        <taxon>Actinomycetes</taxon>
        <taxon>Kitasatosporales</taxon>
        <taxon>Streptomycetaceae</taxon>
        <taxon>Streptomyces</taxon>
        <taxon>Streptomyces aurantiacus group</taxon>
    </lineage>
</organism>
<evidence type="ECO:0000313" key="2">
    <source>
        <dbReference type="Proteomes" id="UP000259636"/>
    </source>
</evidence>
<dbReference type="EMBL" id="CP031742">
    <property type="protein sequence ID" value="AXQ55095.1"/>
    <property type="molecule type" value="Genomic_DNA"/>
</dbReference>
<sequence>MAIWQPDEGETLLYRSRVSFATGEAIRVRGMRWFRDTERRDIQGELEGWPDGPSYEVRTLRAALGRQAPRVALMALGVAVMVALSAAGGNLSGGSGDSGQDKPDDRADEVDDYPVMWAAPGTIARTLPWQLDPGRSSLKHYRTHLIVTDRRLVLVGLPYDEKKRDSVQDEVLWEAPRDVIDRVEPKDFKTGWDVKIHFRDGSWVRWTVARRRRLLKRLDTSRRLVAPESLPLQHQSTIREFMARQPADAGPPIIMRNTCGCYLLFVCSPTQVDAFFGSRIWHTSISAEGHEHDSPHPEDLEG</sequence>
<name>A0A385D9S0_9ACTN</name>
<dbReference type="Proteomes" id="UP000259636">
    <property type="component" value="Chromosome"/>
</dbReference>
<proteinExistence type="predicted"/>
<gene>
    <name evidence="1" type="ORF">D0C37_11080</name>
</gene>